<dbReference type="Pfam" id="PF00582">
    <property type="entry name" value="Usp"/>
    <property type="match status" value="2"/>
</dbReference>
<organism evidence="3 4">
    <name type="scientific">Rubrimonas cliftonensis</name>
    <dbReference type="NCBI Taxonomy" id="89524"/>
    <lineage>
        <taxon>Bacteria</taxon>
        <taxon>Pseudomonadati</taxon>
        <taxon>Pseudomonadota</taxon>
        <taxon>Alphaproteobacteria</taxon>
        <taxon>Rhodobacterales</taxon>
        <taxon>Paracoccaceae</taxon>
        <taxon>Rubrimonas</taxon>
    </lineage>
</organism>
<accession>A0A1H3YP28</accession>
<dbReference type="OrthoDB" id="9804721at2"/>
<evidence type="ECO:0000259" key="2">
    <source>
        <dbReference type="Pfam" id="PF00582"/>
    </source>
</evidence>
<keyword evidence="4" id="KW-1185">Reference proteome</keyword>
<dbReference type="SUPFAM" id="SSF52402">
    <property type="entry name" value="Adenine nucleotide alpha hydrolases-like"/>
    <property type="match status" value="2"/>
</dbReference>
<protein>
    <submittedName>
        <fullName evidence="3">Universal stress protein family protein</fullName>
    </submittedName>
</protein>
<dbReference type="Gene3D" id="3.40.50.12370">
    <property type="match status" value="1"/>
</dbReference>
<name>A0A1H3YP28_9RHOB</name>
<dbReference type="EMBL" id="FNQM01000003">
    <property type="protein sequence ID" value="SEA13359.1"/>
    <property type="molecule type" value="Genomic_DNA"/>
</dbReference>
<feature type="domain" description="UspA" evidence="2">
    <location>
        <begin position="19"/>
        <end position="169"/>
    </location>
</feature>
<evidence type="ECO:0000256" key="1">
    <source>
        <dbReference type="ARBA" id="ARBA00008791"/>
    </source>
</evidence>
<dbReference type="PANTHER" id="PTHR46268:SF15">
    <property type="entry name" value="UNIVERSAL STRESS PROTEIN HP_0031"/>
    <property type="match status" value="1"/>
</dbReference>
<gene>
    <name evidence="3" type="ORF">SAMN05444370_103187</name>
</gene>
<comment type="similarity">
    <text evidence="1">Belongs to the universal stress protein A family.</text>
</comment>
<proteinExistence type="inferred from homology"/>
<dbReference type="Proteomes" id="UP000198703">
    <property type="component" value="Unassembled WGS sequence"/>
</dbReference>
<dbReference type="AlphaFoldDB" id="A0A1H3YP28"/>
<dbReference type="InterPro" id="IPR006015">
    <property type="entry name" value="Universal_stress_UspA"/>
</dbReference>
<sequence>MPLSDDAEPDLNAAPPRLRVLGCIDGSLYSPSVAQQAAWAAARLGLPVELLQVLGRRSLPTSAADDDADPARAKLSADLAALESERTRLLRDRGRLDLEEAQVHAEAGGAPDATLTLCEGDLLESLARRETETAMVVIGKRGVAADYARGHLGSNLERVARASTRPLLVASRSFRTPRRMAIAFDAGPSAQKALESAAQSSLFAGLVCDVLAVGPETLESRRRLEAAASRLRAAGRVATPMLLQGQADVAIAEFVASEGVDLLLMGAYSHSRLRTLMLGSTTAELIRSCHVPLVLYR</sequence>
<dbReference type="InterPro" id="IPR006016">
    <property type="entry name" value="UspA"/>
</dbReference>
<dbReference type="STRING" id="89524.SAMN05444370_103187"/>
<dbReference type="PRINTS" id="PR01438">
    <property type="entry name" value="UNVRSLSTRESS"/>
</dbReference>
<feature type="domain" description="UspA" evidence="2">
    <location>
        <begin position="218"/>
        <end position="297"/>
    </location>
</feature>
<evidence type="ECO:0000313" key="4">
    <source>
        <dbReference type="Proteomes" id="UP000198703"/>
    </source>
</evidence>
<evidence type="ECO:0000313" key="3">
    <source>
        <dbReference type="EMBL" id="SEA13359.1"/>
    </source>
</evidence>
<reference evidence="3 4" key="1">
    <citation type="submission" date="2016-10" db="EMBL/GenBank/DDBJ databases">
        <authorList>
            <person name="de Groot N.N."/>
        </authorList>
    </citation>
    <scope>NUCLEOTIDE SEQUENCE [LARGE SCALE GENOMIC DNA]</scope>
    <source>
        <strain evidence="3 4">DSM 15345</strain>
    </source>
</reference>
<dbReference type="PANTHER" id="PTHR46268">
    <property type="entry name" value="STRESS RESPONSE PROTEIN NHAX"/>
    <property type="match status" value="1"/>
</dbReference>
<dbReference type="RefSeq" id="WP_093250521.1">
    <property type="nucleotide sequence ID" value="NZ_FNQM01000003.1"/>
</dbReference>
<dbReference type="CDD" id="cd00293">
    <property type="entry name" value="USP-like"/>
    <property type="match status" value="1"/>
</dbReference>